<dbReference type="InterPro" id="IPR055760">
    <property type="entry name" value="DUF7336"/>
</dbReference>
<feature type="domain" description="DUF7336" evidence="1">
    <location>
        <begin position="3"/>
        <end position="56"/>
    </location>
</feature>
<accession>A0A3E4YLV7</accession>
<dbReference type="RefSeq" id="WP_117718329.1">
    <property type="nucleotide sequence ID" value="NZ_QSTP01000001.1"/>
</dbReference>
<dbReference type="Proteomes" id="UP000260758">
    <property type="component" value="Unassembled WGS sequence"/>
</dbReference>
<comment type="caution">
    <text evidence="2">The sequence shown here is derived from an EMBL/GenBank/DDBJ whole genome shotgun (WGS) entry which is preliminary data.</text>
</comment>
<dbReference type="Pfam" id="PF24024">
    <property type="entry name" value="DUF7336"/>
    <property type="match status" value="1"/>
</dbReference>
<reference evidence="2 3" key="1">
    <citation type="submission" date="2018-08" db="EMBL/GenBank/DDBJ databases">
        <title>A genome reference for cultivated species of the human gut microbiota.</title>
        <authorList>
            <person name="Zou Y."/>
            <person name="Xue W."/>
            <person name="Luo G."/>
        </authorList>
    </citation>
    <scope>NUCLEOTIDE SEQUENCE [LARGE SCALE GENOMIC DNA]</scope>
    <source>
        <strain evidence="2 3">OM07-13</strain>
    </source>
</reference>
<evidence type="ECO:0000313" key="2">
    <source>
        <dbReference type="EMBL" id="RGM75573.1"/>
    </source>
</evidence>
<evidence type="ECO:0000259" key="1">
    <source>
        <dbReference type="Pfam" id="PF24024"/>
    </source>
</evidence>
<evidence type="ECO:0000313" key="3">
    <source>
        <dbReference type="Proteomes" id="UP000260758"/>
    </source>
</evidence>
<protein>
    <recommendedName>
        <fullName evidence="1">DUF7336 domain-containing protein</fullName>
    </recommendedName>
</protein>
<sequence length="67" mass="7817">MSKVYILSADTYEECWGCEITVFGVFTTKRKAQKIKAELEKEYSYIFQIDEFNLDELADVYIGGFID</sequence>
<gene>
    <name evidence="2" type="ORF">DXB99_03325</name>
</gene>
<dbReference type="AlphaFoldDB" id="A0A3E4YLV7"/>
<organism evidence="2 3">
    <name type="scientific">Agathobacter rectalis</name>
    <dbReference type="NCBI Taxonomy" id="39491"/>
    <lineage>
        <taxon>Bacteria</taxon>
        <taxon>Bacillati</taxon>
        <taxon>Bacillota</taxon>
        <taxon>Clostridia</taxon>
        <taxon>Lachnospirales</taxon>
        <taxon>Lachnospiraceae</taxon>
        <taxon>Agathobacter</taxon>
    </lineage>
</organism>
<proteinExistence type="predicted"/>
<dbReference type="EMBL" id="QSTP01000001">
    <property type="protein sequence ID" value="RGM75573.1"/>
    <property type="molecule type" value="Genomic_DNA"/>
</dbReference>
<name>A0A3E4YLV7_9FIRM</name>